<dbReference type="EMBL" id="CP095855">
    <property type="protein sequence ID" value="UPK71801.1"/>
    <property type="molecule type" value="Genomic_DNA"/>
</dbReference>
<reference evidence="1 2" key="1">
    <citation type="submission" date="2022-04" db="EMBL/GenBank/DDBJ databases">
        <title>The arsenic-methylating capacity of Chitinophaga filiformis YT5 during chitin decomposition.</title>
        <authorList>
            <person name="Chen G."/>
            <person name="Liang Y."/>
        </authorList>
    </citation>
    <scope>NUCLEOTIDE SEQUENCE [LARGE SCALE GENOMIC DNA]</scope>
    <source>
        <strain evidence="1 2">YT5</strain>
    </source>
</reference>
<keyword evidence="2" id="KW-1185">Reference proteome</keyword>
<accession>A0ABY4IAI8</accession>
<evidence type="ECO:0000313" key="1">
    <source>
        <dbReference type="EMBL" id="UPK71801.1"/>
    </source>
</evidence>
<name>A0ABY4IAI8_CHIFI</name>
<dbReference type="RefSeq" id="WP_247813914.1">
    <property type="nucleotide sequence ID" value="NZ_CP095855.1"/>
</dbReference>
<gene>
    <name evidence="1" type="ORF">MYF79_10960</name>
</gene>
<evidence type="ECO:0000313" key="2">
    <source>
        <dbReference type="Proteomes" id="UP000830198"/>
    </source>
</evidence>
<organism evidence="1 2">
    <name type="scientific">Chitinophaga filiformis</name>
    <name type="common">Myxococcus filiformis</name>
    <name type="synonym">Flexibacter filiformis</name>
    <dbReference type="NCBI Taxonomy" id="104663"/>
    <lineage>
        <taxon>Bacteria</taxon>
        <taxon>Pseudomonadati</taxon>
        <taxon>Bacteroidota</taxon>
        <taxon>Chitinophagia</taxon>
        <taxon>Chitinophagales</taxon>
        <taxon>Chitinophagaceae</taxon>
        <taxon>Chitinophaga</taxon>
    </lineage>
</organism>
<protein>
    <submittedName>
        <fullName evidence="1">Uncharacterized protein</fullName>
    </submittedName>
</protein>
<sequence>MAKIINQENPMMNGVTGTIGNLTFATRKGQTISFPKRGPNKKPPTEEQVAVQLNFERFAAYAQEAVADPVTKLMYAKAAKKGQTAFNVAFRDAARPPRIPQIDTRKYRGLVNDVIKFLVKDVVPVESVTVRILSAAGAELEQGDAARSTGNYWSYKATVANPAVFGTRVLVTATDLPGNVTEAEFVI</sequence>
<proteinExistence type="predicted"/>
<dbReference type="Proteomes" id="UP000830198">
    <property type="component" value="Chromosome"/>
</dbReference>